<dbReference type="CDD" id="cd04449">
    <property type="entry name" value="DEP_DEPDC5-like"/>
    <property type="match status" value="1"/>
</dbReference>
<dbReference type="InterPro" id="IPR048255">
    <property type="entry name" value="IML1_N"/>
</dbReference>
<feature type="compositionally biased region" description="Polar residues" evidence="5">
    <location>
        <begin position="768"/>
        <end position="778"/>
    </location>
</feature>
<feature type="region of interest" description="Disordered" evidence="5">
    <location>
        <begin position="1"/>
        <end position="37"/>
    </location>
</feature>
<protein>
    <recommendedName>
        <fullName evidence="3">Vacuolar membrane-associated protein IML1</fullName>
    </recommendedName>
    <alternativeName>
        <fullName evidence="4">Vacuolar membrane-associated protein iml1</fullName>
    </alternativeName>
</protein>
<dbReference type="PROSITE" id="PS50186">
    <property type="entry name" value="DEP"/>
    <property type="match status" value="1"/>
</dbReference>
<dbReference type="GO" id="GO:1990130">
    <property type="term" value="C:GATOR1 complex"/>
    <property type="evidence" value="ECO:0007669"/>
    <property type="project" value="TreeGrafter"/>
</dbReference>
<comment type="subcellular location">
    <subcellularLocation>
        <location evidence="1">Vacuole membrane</location>
        <topology evidence="1">Peripheral membrane protein</topology>
    </subcellularLocation>
</comment>
<dbReference type="STRING" id="1314785.A0A165FAI9"/>
<dbReference type="GO" id="GO:0010508">
    <property type="term" value="P:positive regulation of autophagy"/>
    <property type="evidence" value="ECO:0007669"/>
    <property type="project" value="TreeGrafter"/>
</dbReference>
<feature type="compositionally biased region" description="Polar residues" evidence="5">
    <location>
        <begin position="727"/>
        <end position="749"/>
    </location>
</feature>
<dbReference type="GeneID" id="63819693"/>
<evidence type="ECO:0000313" key="8">
    <source>
        <dbReference type="Proteomes" id="UP000076871"/>
    </source>
</evidence>
<proteinExistence type="inferred from homology"/>
<dbReference type="GO" id="GO:0005774">
    <property type="term" value="C:vacuolar membrane"/>
    <property type="evidence" value="ECO:0007669"/>
    <property type="project" value="UniProtKB-SubCell"/>
</dbReference>
<evidence type="ECO:0000259" key="6">
    <source>
        <dbReference type="PROSITE" id="PS50186"/>
    </source>
</evidence>
<dbReference type="Pfam" id="PF12257">
    <property type="entry name" value="IML1"/>
    <property type="match status" value="1"/>
</dbReference>
<dbReference type="Gene3D" id="1.10.10.10">
    <property type="entry name" value="Winged helix-like DNA-binding domain superfamily/Winged helix DNA-binding domain"/>
    <property type="match status" value="1"/>
</dbReference>
<dbReference type="EMBL" id="KV427614">
    <property type="protein sequence ID" value="KZT08675.1"/>
    <property type="molecule type" value="Genomic_DNA"/>
</dbReference>
<evidence type="ECO:0000256" key="1">
    <source>
        <dbReference type="ARBA" id="ARBA00004148"/>
    </source>
</evidence>
<dbReference type="SMART" id="SM00049">
    <property type="entry name" value="DEP"/>
    <property type="match status" value="1"/>
</dbReference>
<dbReference type="PANTHER" id="PTHR13179">
    <property type="entry name" value="DEP DOMAIN CONTAINING PROTEIN 5"/>
    <property type="match status" value="1"/>
</dbReference>
<feature type="compositionally biased region" description="Low complexity" evidence="5">
    <location>
        <begin position="638"/>
        <end position="662"/>
    </location>
</feature>
<sequence>MSSSRAESQASQFGRRRSNTVTSQYKPPSVSATPLRLGDSKTLTTWVHDPKDSPNVQLNHSWWPGVAEGDVIRVSTSAIGSSSGFLFSVQKDEGNMKPQLQVSVPRPVADQFGLRNNGEVTLTKIDKSKYSAEYIELTFQDQYLGRNEMWRLSSHLVGQCTYVEQEISFIGVIAAKIQAIYIGGKKVPSAYITSSTKAIYRSLSAKVTIFIQVCRELWEFAGDGERYNEKIVHSFLPTLFNKWREAGTNHIVTIVLISRVFYDPSEVDYAAGPLRQDEDGRWYKDFYKVVTDLEVLYDWKPTLVGLKNSFWAFQQDILLTHHYHRPTVNSREPGHARLVGQLSYAHDGPLLEALNLGLNPTETHYIDRSLSLTGSLTVVITPGTGYYRISKRLLRLTTTRLLDQGFGVELVCLTKPPLHQSPIFSFQGVEPDVRMGAAGLIGSRALDPLWGGDEELQAAGRQKTLFWWEPFWMATSFWDKQMDHPFRTDRFVARAKMHEIEMLGLLDNDVLSNIEIPFLPPPMSSSTYSDASGSACISKEDADAFDSEIFAPIPETQHIPPNRGSIASSGSGSGIAALLRHDSSLKRTSSGRNSEASIWSLHDLQEEAAQPVQMPADLSASDAEQKVLLAASAGLSSSPSQASILSNRSGHSLKSVRSTASSSKRRSKQKPSAATSSTRSPFMPSWLFNPFKSGPSQPQTTPVSGTSTRGASISPRSEAQPPRSVMAASTPTAVRTPQVRSPQVTIRTISSRRDADEETVVSHPAVSQIRSPISTSPRDSLVMPRRRMIDKTTSSAMSVGPSYHAVQTNPCKPSSRVSYMQWSLARRWQHMFPEPFSKHEIKWKAMKTPGCLPLTIEYFPPMSELEAAYDMTFYDFVVDPPEMRSFLVRPPSVSGTADEVRGAWALAVMRGMVASRLAQGFQFVSRPSRPAPHEMDVPEVLRRTRSYVAEDDATPKPTGVSDVLKSPHDPIYLSMSNEIHRIAYRGDSIQVRRYVRRMPQVQPFQYQCLIWPKLGVGYTELSTSFISHGLEGYGWNRLDMLVAGYETQFNESIRYWRTRFVVIPTDEPPSTNVGPAGEKLNDEEVRLLGMDKLAELFSKARWCPPEEKGRPTPPVRFITTDMEPVACILDESLIAQLDEIHAKGPLRKKTKSERDIADMSLAAIAKAMREEEGVPIKEHRWHGRKYPNSFLGSDFVSWLVREFRDISSREQGVDVGNKLQERGLFEHCRGAHGFLDGHYFYALKGEYLVPMTPRGGWFRSSRQAPGDDSGPRTGFYPGSGGSSIKKTKKRLIMSQSMVIDIDPNKRSDQAESVILHHDIIHNPATCFHFELQWLGTTARCIDDLLRQWSRTIERYGLKLVEAYVTQICDIRDRNPFQSCFPISIALPPPIVPDLDKRVADGVQAKFYFEYAMLRKHGFVLDIEAAALYPEQVDVVYSYRRAPFKYSQWVHRSGVAFVQVLGNGQGFLFLTNRLMAPGRIGSALKHQRPAAAAEAIRMRLEQFCSNKEALLRFYDNELAQLDHALEEPPPLSI</sequence>
<evidence type="ECO:0000256" key="2">
    <source>
        <dbReference type="ARBA" id="ARBA00005643"/>
    </source>
</evidence>
<feature type="compositionally biased region" description="Polar residues" evidence="5">
    <location>
        <begin position="694"/>
        <end position="717"/>
    </location>
</feature>
<feature type="compositionally biased region" description="Polar residues" evidence="5">
    <location>
        <begin position="19"/>
        <end position="32"/>
    </location>
</feature>
<gene>
    <name evidence="7" type="ORF">LAESUDRAFT_48935</name>
</gene>
<reference evidence="7 8" key="1">
    <citation type="journal article" date="2016" name="Mol. Biol. Evol.">
        <title>Comparative Genomics of Early-Diverging Mushroom-Forming Fungi Provides Insights into the Origins of Lignocellulose Decay Capabilities.</title>
        <authorList>
            <person name="Nagy L.G."/>
            <person name="Riley R."/>
            <person name="Tritt A."/>
            <person name="Adam C."/>
            <person name="Daum C."/>
            <person name="Floudas D."/>
            <person name="Sun H."/>
            <person name="Yadav J.S."/>
            <person name="Pangilinan J."/>
            <person name="Larsson K.H."/>
            <person name="Matsuura K."/>
            <person name="Barry K."/>
            <person name="Labutti K."/>
            <person name="Kuo R."/>
            <person name="Ohm R.A."/>
            <person name="Bhattacharya S.S."/>
            <person name="Shirouzu T."/>
            <person name="Yoshinaga Y."/>
            <person name="Martin F.M."/>
            <person name="Grigoriev I.V."/>
            <person name="Hibbett D.S."/>
        </authorList>
    </citation>
    <scope>NUCLEOTIDE SEQUENCE [LARGE SCALE GENOMIC DNA]</scope>
    <source>
        <strain evidence="7 8">93-53</strain>
    </source>
</reference>
<dbReference type="Proteomes" id="UP000076871">
    <property type="component" value="Unassembled WGS sequence"/>
</dbReference>
<evidence type="ECO:0000256" key="3">
    <source>
        <dbReference type="ARBA" id="ARBA00018529"/>
    </source>
</evidence>
<dbReference type="Pfam" id="PF00610">
    <property type="entry name" value="DEP"/>
    <property type="match status" value="1"/>
</dbReference>
<feature type="region of interest" description="Disordered" evidence="5">
    <location>
        <begin position="638"/>
        <end position="779"/>
    </location>
</feature>
<dbReference type="GO" id="GO:0035556">
    <property type="term" value="P:intracellular signal transduction"/>
    <property type="evidence" value="ECO:0007669"/>
    <property type="project" value="InterPro"/>
</dbReference>
<dbReference type="PANTHER" id="PTHR13179:SF8">
    <property type="entry name" value="GATOR COMPLEX PROTEIN DEPDC5"/>
    <property type="match status" value="1"/>
</dbReference>
<feature type="domain" description="DEP" evidence="6">
    <location>
        <begin position="1170"/>
        <end position="1245"/>
    </location>
</feature>
<dbReference type="OrthoDB" id="39497at2759"/>
<dbReference type="InterPro" id="IPR036388">
    <property type="entry name" value="WH-like_DNA-bd_sf"/>
</dbReference>
<evidence type="ECO:0000313" key="7">
    <source>
        <dbReference type="EMBL" id="KZT08675.1"/>
    </source>
</evidence>
<dbReference type="SUPFAM" id="SSF46785">
    <property type="entry name" value="Winged helix' DNA-binding domain"/>
    <property type="match status" value="1"/>
</dbReference>
<keyword evidence="8" id="KW-1185">Reference proteome</keyword>
<dbReference type="InterPro" id="IPR036390">
    <property type="entry name" value="WH_DNA-bd_sf"/>
</dbReference>
<dbReference type="InterPro" id="IPR027244">
    <property type="entry name" value="IML1"/>
</dbReference>
<feature type="region of interest" description="Disordered" evidence="5">
    <location>
        <begin position="1260"/>
        <end position="1282"/>
    </location>
</feature>
<comment type="similarity">
    <text evidence="2">Belongs to the IML1 family.</text>
</comment>
<accession>A0A165FAI9</accession>
<dbReference type="RefSeq" id="XP_040766415.1">
    <property type="nucleotide sequence ID" value="XM_040902662.1"/>
</dbReference>
<dbReference type="GO" id="GO:0005096">
    <property type="term" value="F:GTPase activator activity"/>
    <property type="evidence" value="ECO:0007669"/>
    <property type="project" value="InterPro"/>
</dbReference>
<evidence type="ECO:0000256" key="4">
    <source>
        <dbReference type="ARBA" id="ARBA00021881"/>
    </source>
</evidence>
<organism evidence="7 8">
    <name type="scientific">Laetiporus sulphureus 93-53</name>
    <dbReference type="NCBI Taxonomy" id="1314785"/>
    <lineage>
        <taxon>Eukaryota</taxon>
        <taxon>Fungi</taxon>
        <taxon>Dikarya</taxon>
        <taxon>Basidiomycota</taxon>
        <taxon>Agaricomycotina</taxon>
        <taxon>Agaricomycetes</taxon>
        <taxon>Polyporales</taxon>
        <taxon>Laetiporus</taxon>
    </lineage>
</organism>
<name>A0A165FAI9_9APHY</name>
<dbReference type="FunCoup" id="A0A165FAI9">
    <property type="interactions" value="233"/>
</dbReference>
<dbReference type="GO" id="GO:1904262">
    <property type="term" value="P:negative regulation of TORC1 signaling"/>
    <property type="evidence" value="ECO:0007669"/>
    <property type="project" value="TreeGrafter"/>
</dbReference>
<dbReference type="InterPro" id="IPR000591">
    <property type="entry name" value="DEP_dom"/>
</dbReference>
<dbReference type="InParanoid" id="A0A165FAI9"/>
<feature type="compositionally biased region" description="Polar residues" evidence="5">
    <location>
        <begin position="1"/>
        <end position="12"/>
    </location>
</feature>
<evidence type="ECO:0000256" key="5">
    <source>
        <dbReference type="SAM" id="MobiDB-lite"/>
    </source>
</evidence>